<dbReference type="Pfam" id="PF00072">
    <property type="entry name" value="Response_reg"/>
    <property type="match status" value="1"/>
</dbReference>
<keyword evidence="1 2" id="KW-0597">Phosphoprotein</keyword>
<dbReference type="PROSITE" id="PS50110">
    <property type="entry name" value="RESPONSE_REGULATORY"/>
    <property type="match status" value="1"/>
</dbReference>
<dbReference type="GO" id="GO:0000160">
    <property type="term" value="P:phosphorelay signal transduction system"/>
    <property type="evidence" value="ECO:0007669"/>
    <property type="project" value="InterPro"/>
</dbReference>
<dbReference type="PANTHER" id="PTHR44591:SF3">
    <property type="entry name" value="RESPONSE REGULATORY DOMAIN-CONTAINING PROTEIN"/>
    <property type="match status" value="1"/>
</dbReference>
<protein>
    <submittedName>
        <fullName evidence="4">Response regulator receiver domain-containing protein</fullName>
    </submittedName>
</protein>
<evidence type="ECO:0000313" key="4">
    <source>
        <dbReference type="EMBL" id="SNR81463.1"/>
    </source>
</evidence>
<dbReference type="InterPro" id="IPR011006">
    <property type="entry name" value="CheY-like_superfamily"/>
</dbReference>
<dbReference type="Proteomes" id="UP000198324">
    <property type="component" value="Unassembled WGS sequence"/>
</dbReference>
<keyword evidence="5" id="KW-1185">Reference proteome</keyword>
<reference evidence="4 5" key="1">
    <citation type="submission" date="2017-06" db="EMBL/GenBank/DDBJ databases">
        <authorList>
            <person name="Kim H.J."/>
            <person name="Triplett B.A."/>
        </authorList>
    </citation>
    <scope>NUCLEOTIDE SEQUENCE [LARGE SCALE GENOMIC DNA]</scope>
    <source>
        <strain evidence="4 5">DSM 13116</strain>
    </source>
</reference>
<name>A0A238ZFH0_9BACT</name>
<dbReference type="InterPro" id="IPR001789">
    <property type="entry name" value="Sig_transdc_resp-reg_receiver"/>
</dbReference>
<organism evidence="4 5">
    <name type="scientific">Humidesulfovibrio mexicanus</name>
    <dbReference type="NCBI Taxonomy" id="147047"/>
    <lineage>
        <taxon>Bacteria</taxon>
        <taxon>Pseudomonadati</taxon>
        <taxon>Thermodesulfobacteriota</taxon>
        <taxon>Desulfovibrionia</taxon>
        <taxon>Desulfovibrionales</taxon>
        <taxon>Desulfovibrionaceae</taxon>
        <taxon>Humidesulfovibrio</taxon>
    </lineage>
</organism>
<dbReference type="InterPro" id="IPR050595">
    <property type="entry name" value="Bact_response_regulator"/>
</dbReference>
<dbReference type="RefSeq" id="WP_089273196.1">
    <property type="nucleotide sequence ID" value="NZ_FZOC01000002.1"/>
</dbReference>
<evidence type="ECO:0000256" key="2">
    <source>
        <dbReference type="PROSITE-ProRule" id="PRU00169"/>
    </source>
</evidence>
<feature type="domain" description="Response regulatory" evidence="3">
    <location>
        <begin position="7"/>
        <end position="124"/>
    </location>
</feature>
<evidence type="ECO:0000256" key="1">
    <source>
        <dbReference type="ARBA" id="ARBA00022553"/>
    </source>
</evidence>
<feature type="modified residue" description="4-aspartylphosphate" evidence="2">
    <location>
        <position position="57"/>
    </location>
</feature>
<dbReference type="OrthoDB" id="9802155at2"/>
<sequence length="126" mass="14121">MADERPCVLVLDDEDRVRELLIEFFDEYDEFDLVGASSGEEALEVLSERCADVCVVDMRLPGIDGARFIELAAARGLCRRFLVHTGSVDFNLPQSLLDLGLVPADVFYKPVNASELADRMRQLLRS</sequence>
<dbReference type="SMART" id="SM00448">
    <property type="entry name" value="REC"/>
    <property type="match status" value="1"/>
</dbReference>
<dbReference type="EMBL" id="FZOC01000002">
    <property type="protein sequence ID" value="SNR81463.1"/>
    <property type="molecule type" value="Genomic_DNA"/>
</dbReference>
<evidence type="ECO:0000259" key="3">
    <source>
        <dbReference type="PROSITE" id="PS50110"/>
    </source>
</evidence>
<dbReference type="SUPFAM" id="SSF52172">
    <property type="entry name" value="CheY-like"/>
    <property type="match status" value="1"/>
</dbReference>
<dbReference type="AlphaFoldDB" id="A0A238ZFH0"/>
<dbReference type="Gene3D" id="3.40.50.2300">
    <property type="match status" value="1"/>
</dbReference>
<dbReference type="PANTHER" id="PTHR44591">
    <property type="entry name" value="STRESS RESPONSE REGULATOR PROTEIN 1"/>
    <property type="match status" value="1"/>
</dbReference>
<gene>
    <name evidence="4" type="ORF">SAMN04488503_1456</name>
</gene>
<accession>A0A238ZFH0</accession>
<evidence type="ECO:0000313" key="5">
    <source>
        <dbReference type="Proteomes" id="UP000198324"/>
    </source>
</evidence>
<proteinExistence type="predicted"/>